<dbReference type="KEGG" id="aten:116287504"/>
<evidence type="ECO:0000256" key="7">
    <source>
        <dbReference type="ARBA" id="ARBA00023170"/>
    </source>
</evidence>
<comment type="subcellular location">
    <subcellularLocation>
        <location evidence="1">Cell membrane</location>
        <topology evidence="1">Multi-pass membrane protein</topology>
    </subcellularLocation>
</comment>
<evidence type="ECO:0000313" key="12">
    <source>
        <dbReference type="RefSeq" id="XP_031550047.1"/>
    </source>
</evidence>
<evidence type="ECO:0000256" key="1">
    <source>
        <dbReference type="ARBA" id="ARBA00004651"/>
    </source>
</evidence>
<sequence length="335" mass="38039">MLASIMADVQKNFNRLQQELKDRSLSTTIVESGILTIIVLVTLLGNVLVCRAVYQSPRLRTITNYSVVVLALTDISMAVFVLPLVLVVSILNKTPFGHLFCQIEAYTATSLVYNSVLTITFMSVNRYFKIVRSDQLYRKIFTRRKTMLMLLVIIIVAWLGPMNAPLQGQKFQFHPGKMICLYSYKQQSQANFALLTFFFFTLPYCITIFCYCSIYIKVRSHNKRIANAAPSTTNNTTTTTINRKDINITKTLFAIFLVFTLCMMQLAVVDTTEFYNGEYKLPRQVYVLYTLMCGLASAVNPFIYGLFSPAFRSEYKRSLCLTTVSSNDEASTSSN</sequence>
<proteinExistence type="predicted"/>
<feature type="transmembrane region" description="Helical" evidence="9">
    <location>
        <begin position="288"/>
        <end position="307"/>
    </location>
</feature>
<dbReference type="Pfam" id="PF00001">
    <property type="entry name" value="7tm_1"/>
    <property type="match status" value="1"/>
</dbReference>
<keyword evidence="5" id="KW-0297">G-protein coupled receptor</keyword>
<dbReference type="InterPro" id="IPR000276">
    <property type="entry name" value="GPCR_Rhodpsn"/>
</dbReference>
<evidence type="ECO:0000256" key="6">
    <source>
        <dbReference type="ARBA" id="ARBA00023136"/>
    </source>
</evidence>
<evidence type="ECO:0000259" key="10">
    <source>
        <dbReference type="PROSITE" id="PS50262"/>
    </source>
</evidence>
<feature type="transmembrane region" description="Helical" evidence="9">
    <location>
        <begin position="66"/>
        <end position="91"/>
    </location>
</feature>
<dbReference type="PROSITE" id="PS50262">
    <property type="entry name" value="G_PROTEIN_RECEP_F1_2"/>
    <property type="match status" value="1"/>
</dbReference>
<dbReference type="RefSeq" id="XP_031550047.1">
    <property type="nucleotide sequence ID" value="XM_031694187.1"/>
</dbReference>
<dbReference type="GeneID" id="116287504"/>
<dbReference type="GO" id="GO:0004930">
    <property type="term" value="F:G protein-coupled receptor activity"/>
    <property type="evidence" value="ECO:0007669"/>
    <property type="project" value="UniProtKB-KW"/>
</dbReference>
<keyword evidence="3 9" id="KW-0812">Transmembrane</keyword>
<gene>
    <name evidence="12" type="primary">LOC116287504</name>
</gene>
<dbReference type="PANTHER" id="PTHR24228:SF59">
    <property type="entry name" value="NEUROPEPTIDE RECEPTOR 15"/>
    <property type="match status" value="1"/>
</dbReference>
<evidence type="ECO:0000256" key="3">
    <source>
        <dbReference type="ARBA" id="ARBA00022692"/>
    </source>
</evidence>
<keyword evidence="7" id="KW-0675">Receptor</keyword>
<evidence type="ECO:0000256" key="8">
    <source>
        <dbReference type="ARBA" id="ARBA00023224"/>
    </source>
</evidence>
<dbReference type="SUPFAM" id="SSF81321">
    <property type="entry name" value="Family A G protein-coupled receptor-like"/>
    <property type="match status" value="1"/>
</dbReference>
<dbReference type="Proteomes" id="UP000515163">
    <property type="component" value="Unplaced"/>
</dbReference>
<accession>A0A6P8HBI1</accession>
<reference evidence="12" key="1">
    <citation type="submission" date="2025-08" db="UniProtKB">
        <authorList>
            <consortium name="RefSeq"/>
        </authorList>
    </citation>
    <scope>IDENTIFICATION</scope>
    <source>
        <tissue evidence="12">Tentacle</tissue>
    </source>
</reference>
<dbReference type="PANTHER" id="PTHR24228">
    <property type="entry name" value="B2 BRADYKININ RECEPTOR/ANGIOTENSIN II RECEPTOR"/>
    <property type="match status" value="1"/>
</dbReference>
<dbReference type="CDD" id="cd00637">
    <property type="entry name" value="7tm_classA_rhodopsin-like"/>
    <property type="match status" value="1"/>
</dbReference>
<feature type="transmembrane region" description="Helical" evidence="9">
    <location>
        <begin position="192"/>
        <end position="216"/>
    </location>
</feature>
<keyword evidence="6 9" id="KW-0472">Membrane</keyword>
<keyword evidence="2" id="KW-1003">Cell membrane</keyword>
<evidence type="ECO:0000256" key="9">
    <source>
        <dbReference type="SAM" id="Phobius"/>
    </source>
</evidence>
<feature type="domain" description="G-protein coupled receptors family 1 profile" evidence="10">
    <location>
        <begin position="45"/>
        <end position="304"/>
    </location>
</feature>
<dbReference type="FunCoup" id="A0A6P8HBI1">
    <property type="interactions" value="708"/>
</dbReference>
<keyword evidence="4 9" id="KW-1133">Transmembrane helix</keyword>
<feature type="transmembrane region" description="Helical" evidence="9">
    <location>
        <begin position="251"/>
        <end position="268"/>
    </location>
</feature>
<dbReference type="GO" id="GO:0005886">
    <property type="term" value="C:plasma membrane"/>
    <property type="evidence" value="ECO:0007669"/>
    <property type="project" value="UniProtKB-SubCell"/>
</dbReference>
<protein>
    <submittedName>
        <fullName evidence="12">Melatonin receptor type 1A-like</fullName>
    </submittedName>
</protein>
<evidence type="ECO:0000256" key="4">
    <source>
        <dbReference type="ARBA" id="ARBA00022989"/>
    </source>
</evidence>
<feature type="transmembrane region" description="Helical" evidence="9">
    <location>
        <begin position="33"/>
        <end position="54"/>
    </location>
</feature>
<keyword evidence="8" id="KW-0807">Transducer</keyword>
<dbReference type="AlphaFoldDB" id="A0A6P8HBI1"/>
<name>A0A6P8HBI1_ACTTE</name>
<feature type="transmembrane region" description="Helical" evidence="9">
    <location>
        <begin position="148"/>
        <end position="166"/>
    </location>
</feature>
<organism evidence="11 12">
    <name type="scientific">Actinia tenebrosa</name>
    <name type="common">Australian red waratah sea anemone</name>
    <dbReference type="NCBI Taxonomy" id="6105"/>
    <lineage>
        <taxon>Eukaryota</taxon>
        <taxon>Metazoa</taxon>
        <taxon>Cnidaria</taxon>
        <taxon>Anthozoa</taxon>
        <taxon>Hexacorallia</taxon>
        <taxon>Actiniaria</taxon>
        <taxon>Actiniidae</taxon>
        <taxon>Actinia</taxon>
    </lineage>
</organism>
<evidence type="ECO:0000256" key="2">
    <source>
        <dbReference type="ARBA" id="ARBA00022475"/>
    </source>
</evidence>
<evidence type="ECO:0000256" key="5">
    <source>
        <dbReference type="ARBA" id="ARBA00023040"/>
    </source>
</evidence>
<dbReference type="Gene3D" id="1.20.1070.10">
    <property type="entry name" value="Rhodopsin 7-helix transmembrane proteins"/>
    <property type="match status" value="1"/>
</dbReference>
<evidence type="ECO:0000313" key="11">
    <source>
        <dbReference type="Proteomes" id="UP000515163"/>
    </source>
</evidence>
<keyword evidence="11" id="KW-1185">Reference proteome</keyword>
<dbReference type="InterPro" id="IPR017452">
    <property type="entry name" value="GPCR_Rhodpsn_7TM"/>
</dbReference>
<dbReference type="OrthoDB" id="10044919at2759"/>
<feature type="transmembrane region" description="Helical" evidence="9">
    <location>
        <begin position="111"/>
        <end position="128"/>
    </location>
</feature>
<dbReference type="PRINTS" id="PR00237">
    <property type="entry name" value="GPCRRHODOPSN"/>
</dbReference>
<dbReference type="InParanoid" id="A0A6P8HBI1"/>